<dbReference type="GO" id="GO:0022857">
    <property type="term" value="F:transmembrane transporter activity"/>
    <property type="evidence" value="ECO:0007669"/>
    <property type="project" value="TreeGrafter"/>
</dbReference>
<dbReference type="GO" id="GO:0005524">
    <property type="term" value="F:ATP binding"/>
    <property type="evidence" value="ECO:0007669"/>
    <property type="project" value="UniProtKB-UniRule"/>
</dbReference>
<evidence type="ECO:0000256" key="1">
    <source>
        <dbReference type="ARBA" id="ARBA00005417"/>
    </source>
</evidence>
<dbReference type="PROSITE" id="PS00211">
    <property type="entry name" value="ABC_TRANSPORTER_1"/>
    <property type="match status" value="1"/>
</dbReference>
<sequence length="231" mass="25909">MIELINVNKDYDNGVKAIDNLNLKIEQGEFAYLVGPSGAGKSTLIKLLYRQVKPTSGQIMVNNFNLNTITDKEIPTLRRTLGVVFQDFKLLPRLTVFENVAYALRVTETPEEQIPEMVNSVLRMVGLEERAAMFPNQISGGEQQRIAIARSIVNKPSVLIADEPTGNLDPNTTEDIMKLIEEINQSGTTILMATHNQDIVNTHVHRVIEIEHGVKIRDEEGGNYINENRNN</sequence>
<dbReference type="PANTHER" id="PTHR24220">
    <property type="entry name" value="IMPORT ATP-BINDING PROTEIN"/>
    <property type="match status" value="1"/>
</dbReference>
<dbReference type="AlphaFoldDB" id="A0A0R1GXJ9"/>
<comment type="caution">
    <text evidence="14">The sequence shown here is derived from an EMBL/GenBank/DDBJ whole genome shotgun (WGS) entry which is preliminary data.</text>
</comment>
<evidence type="ECO:0000313" key="14">
    <source>
        <dbReference type="EMBL" id="KRK38799.1"/>
    </source>
</evidence>
<dbReference type="RefSeq" id="WP_056945968.1">
    <property type="nucleotide sequence ID" value="NZ_AZCV01000001.1"/>
</dbReference>
<evidence type="ECO:0000256" key="4">
    <source>
        <dbReference type="ARBA" id="ARBA00022475"/>
    </source>
</evidence>
<keyword evidence="5 12" id="KW-0132">Cell division</keyword>
<dbReference type="SUPFAM" id="SSF52540">
    <property type="entry name" value="P-loop containing nucleoside triphosphate hydrolases"/>
    <property type="match status" value="1"/>
</dbReference>
<proteinExistence type="inferred from homology"/>
<dbReference type="InterPro" id="IPR027417">
    <property type="entry name" value="P-loop_NTPase"/>
</dbReference>
<evidence type="ECO:0000256" key="11">
    <source>
        <dbReference type="ARBA" id="ARBA00055994"/>
    </source>
</evidence>
<dbReference type="PROSITE" id="PS50893">
    <property type="entry name" value="ABC_TRANSPORTER_2"/>
    <property type="match status" value="1"/>
</dbReference>
<keyword evidence="15" id="KW-1185">Reference proteome</keyword>
<dbReference type="InterPro" id="IPR017871">
    <property type="entry name" value="ABC_transporter-like_CS"/>
</dbReference>
<evidence type="ECO:0000256" key="12">
    <source>
        <dbReference type="RuleBase" id="RU365094"/>
    </source>
</evidence>
<keyword evidence="8 12" id="KW-0472">Membrane</keyword>
<dbReference type="InterPro" id="IPR003439">
    <property type="entry name" value="ABC_transporter-like_ATP-bd"/>
</dbReference>
<gene>
    <name evidence="12" type="primary">ftsE</name>
    <name evidence="14" type="ORF">FC62_GL000491</name>
</gene>
<dbReference type="Proteomes" id="UP000050909">
    <property type="component" value="Unassembled WGS sequence"/>
</dbReference>
<evidence type="ECO:0000313" key="15">
    <source>
        <dbReference type="Proteomes" id="UP000050909"/>
    </source>
</evidence>
<evidence type="ECO:0000256" key="2">
    <source>
        <dbReference type="ARBA" id="ARBA00020019"/>
    </source>
</evidence>
<dbReference type="InterPro" id="IPR015854">
    <property type="entry name" value="ABC_transpr_LolD-like"/>
</dbReference>
<keyword evidence="6 12" id="KW-0547">Nucleotide-binding</keyword>
<feature type="domain" description="ABC transporter" evidence="13">
    <location>
        <begin position="2"/>
        <end position="231"/>
    </location>
</feature>
<evidence type="ECO:0000259" key="13">
    <source>
        <dbReference type="PROSITE" id="PS50893"/>
    </source>
</evidence>
<dbReference type="SMART" id="SM00382">
    <property type="entry name" value="AAA"/>
    <property type="match status" value="1"/>
</dbReference>
<evidence type="ECO:0000256" key="3">
    <source>
        <dbReference type="ARBA" id="ARBA00022448"/>
    </source>
</evidence>
<evidence type="ECO:0000256" key="7">
    <source>
        <dbReference type="ARBA" id="ARBA00022840"/>
    </source>
</evidence>
<dbReference type="InterPro" id="IPR003593">
    <property type="entry name" value="AAA+_ATPase"/>
</dbReference>
<comment type="function">
    <text evidence="11">Part of the ABC transporter FtsEX involved in cellular division. Has ATPase activity. Essential for cell division and viability.</text>
</comment>
<dbReference type="Pfam" id="PF00005">
    <property type="entry name" value="ABC_tran"/>
    <property type="match status" value="1"/>
</dbReference>
<dbReference type="GO" id="GO:0016887">
    <property type="term" value="F:ATP hydrolysis activity"/>
    <property type="evidence" value="ECO:0007669"/>
    <property type="project" value="InterPro"/>
</dbReference>
<dbReference type="EMBL" id="AZCV01000001">
    <property type="protein sequence ID" value="KRK38799.1"/>
    <property type="molecule type" value="Genomic_DNA"/>
</dbReference>
<comment type="subcellular location">
    <subcellularLocation>
        <location evidence="12">Cell membrane</location>
        <topology evidence="12">Peripheral membrane protein</topology>
        <orientation evidence="12">Cytoplasmic side</orientation>
    </subcellularLocation>
</comment>
<keyword evidence="7 12" id="KW-0067">ATP-binding</keyword>
<dbReference type="PATRIC" id="fig|1423722.3.peg.500"/>
<evidence type="ECO:0000256" key="9">
    <source>
        <dbReference type="ARBA" id="ARBA00023306"/>
    </source>
</evidence>
<dbReference type="FunFam" id="3.40.50.300:FF:000056">
    <property type="entry name" value="Cell division ATP-binding protein FtsE"/>
    <property type="match status" value="1"/>
</dbReference>
<evidence type="ECO:0000256" key="5">
    <source>
        <dbReference type="ARBA" id="ARBA00022618"/>
    </source>
</evidence>
<protein>
    <recommendedName>
        <fullName evidence="2 12">Cell division ATP-binding protein FtsE</fullName>
    </recommendedName>
</protein>
<reference evidence="14 15" key="1">
    <citation type="journal article" date="2015" name="Genome Announc.">
        <title>Expanding the biotechnology potential of lactobacilli through comparative genomics of 213 strains and associated genera.</title>
        <authorList>
            <person name="Sun Z."/>
            <person name="Harris H.M."/>
            <person name="McCann A."/>
            <person name="Guo C."/>
            <person name="Argimon S."/>
            <person name="Zhang W."/>
            <person name="Yang X."/>
            <person name="Jeffery I.B."/>
            <person name="Cooney J.C."/>
            <person name="Kagawa T.F."/>
            <person name="Liu W."/>
            <person name="Song Y."/>
            <person name="Salvetti E."/>
            <person name="Wrobel A."/>
            <person name="Rasinkangas P."/>
            <person name="Parkhill J."/>
            <person name="Rea M.C."/>
            <person name="O'Sullivan O."/>
            <person name="Ritari J."/>
            <person name="Douillard F.P."/>
            <person name="Paul Ross R."/>
            <person name="Yang R."/>
            <person name="Briner A.E."/>
            <person name="Felis G.E."/>
            <person name="de Vos W.M."/>
            <person name="Barrangou R."/>
            <person name="Klaenhammer T.R."/>
            <person name="Caufield P.W."/>
            <person name="Cui Y."/>
            <person name="Zhang H."/>
            <person name="O'Toole P.W."/>
        </authorList>
    </citation>
    <scope>NUCLEOTIDE SEQUENCE [LARGE SCALE GENOMIC DNA]</scope>
    <source>
        <strain evidence="14 15">DSM 20534</strain>
    </source>
</reference>
<name>A0A0R1GXJ9_9LACO</name>
<dbReference type="Gene3D" id="3.40.50.300">
    <property type="entry name" value="P-loop containing nucleotide triphosphate hydrolases"/>
    <property type="match status" value="1"/>
</dbReference>
<accession>A0A0R1GXJ9</accession>
<dbReference type="InterPro" id="IPR005286">
    <property type="entry name" value="Cell_div_FtsE"/>
</dbReference>
<comment type="catalytic activity">
    <reaction evidence="10">
        <text>ATP + H2O = ADP + phosphate + H(+)</text>
        <dbReference type="Rhea" id="RHEA:13065"/>
        <dbReference type="ChEBI" id="CHEBI:15377"/>
        <dbReference type="ChEBI" id="CHEBI:15378"/>
        <dbReference type="ChEBI" id="CHEBI:30616"/>
        <dbReference type="ChEBI" id="CHEBI:43474"/>
        <dbReference type="ChEBI" id="CHEBI:456216"/>
    </reaction>
</comment>
<evidence type="ECO:0000256" key="8">
    <source>
        <dbReference type="ARBA" id="ARBA00023136"/>
    </source>
</evidence>
<evidence type="ECO:0000256" key="6">
    <source>
        <dbReference type="ARBA" id="ARBA00022741"/>
    </source>
</evidence>
<evidence type="ECO:0000256" key="10">
    <source>
        <dbReference type="ARBA" id="ARBA00049360"/>
    </source>
</evidence>
<keyword evidence="9 12" id="KW-0131">Cell cycle</keyword>
<dbReference type="NCBIfam" id="TIGR02673">
    <property type="entry name" value="FtsE"/>
    <property type="match status" value="1"/>
</dbReference>
<dbReference type="GO" id="GO:0051301">
    <property type="term" value="P:cell division"/>
    <property type="evidence" value="ECO:0007669"/>
    <property type="project" value="UniProtKB-UniRule"/>
</dbReference>
<organism evidence="14 15">
    <name type="scientific">Amylolactobacillus amylotrophicus DSM 20534</name>
    <dbReference type="NCBI Taxonomy" id="1423722"/>
    <lineage>
        <taxon>Bacteria</taxon>
        <taxon>Bacillati</taxon>
        <taxon>Bacillota</taxon>
        <taxon>Bacilli</taxon>
        <taxon>Lactobacillales</taxon>
        <taxon>Lactobacillaceae</taxon>
        <taxon>Amylolactobacillus</taxon>
    </lineage>
</organism>
<dbReference type="GO" id="GO:0005886">
    <property type="term" value="C:plasma membrane"/>
    <property type="evidence" value="ECO:0007669"/>
    <property type="project" value="UniProtKB-SubCell"/>
</dbReference>
<dbReference type="PANTHER" id="PTHR24220:SF470">
    <property type="entry name" value="CELL DIVISION ATP-BINDING PROTEIN FTSE"/>
    <property type="match status" value="1"/>
</dbReference>
<comment type="similarity">
    <text evidence="1 12">Belongs to the ABC transporter superfamily.</text>
</comment>
<keyword evidence="4 12" id="KW-1003">Cell membrane</keyword>
<comment type="subunit">
    <text evidence="12">Homodimer. Forms a membrane-associated complex with FtsX.</text>
</comment>
<keyword evidence="3" id="KW-0813">Transport</keyword>